<dbReference type="InterPro" id="IPR034829">
    <property type="entry name" value="DnaD-like_sf"/>
</dbReference>
<dbReference type="InterPro" id="IPR006343">
    <property type="entry name" value="DnaB/C_C"/>
</dbReference>
<dbReference type="Gene3D" id="1.10.10.10">
    <property type="entry name" value="Winged helix-like DNA-binding domain superfamily/Winged helix DNA-binding domain"/>
    <property type="match status" value="1"/>
</dbReference>
<accession>A0A5C5E5K6</accession>
<evidence type="ECO:0000313" key="4">
    <source>
        <dbReference type="EMBL" id="TNV68436.1"/>
    </source>
</evidence>
<comment type="similarity">
    <text evidence="1">Belongs to the DnaB/DnaD family.</text>
</comment>
<dbReference type="EMBL" id="VENO01000003">
    <property type="protein sequence ID" value="TNV68436.1"/>
    <property type="molecule type" value="Genomic_DNA"/>
</dbReference>
<dbReference type="PANTHER" id="PTHR37293:SF5">
    <property type="entry name" value="DNA REPLICATION PROTEIN"/>
    <property type="match status" value="1"/>
</dbReference>
<protein>
    <submittedName>
        <fullName evidence="4">DnaD domain protein</fullName>
    </submittedName>
</protein>
<comment type="caution">
    <text evidence="4">The sequence shown here is derived from an EMBL/GenBank/DDBJ whole genome shotgun (WGS) entry which is preliminary data.</text>
</comment>
<dbReference type="InterPro" id="IPR053162">
    <property type="entry name" value="DnaD"/>
</dbReference>
<evidence type="ECO:0000256" key="1">
    <source>
        <dbReference type="ARBA" id="ARBA00093462"/>
    </source>
</evidence>
<keyword evidence="5" id="KW-1185">Reference proteome</keyword>
<dbReference type="Proteomes" id="UP000313395">
    <property type="component" value="Unassembled WGS sequence"/>
</dbReference>
<dbReference type="PANTHER" id="PTHR37293">
    <property type="entry name" value="PHAGE REPLICATION PROTEIN-RELATED"/>
    <property type="match status" value="1"/>
</dbReference>
<name>A0A5C5E5K6_9LACT</name>
<feature type="region of interest" description="Disordered" evidence="2">
    <location>
        <begin position="136"/>
        <end position="165"/>
    </location>
</feature>
<sequence length="260" mass="29724">MMEKMMIEVDVLSMGYGTVGKLVMRDRDLTPEAKAIYCYIATYAGAGDTAYPSVDLICYDMDMGKDRFQKHKKCLIDKGYIVIQKYATAEGKFTNNLYVKKNTVMREAKATDDKATAIELPLPDFTAEAIPAPASLRPVNPAANKNRVNNNNSKDFLEEDEDDSEFKLNEKTPPNDFAYWQEKWTAHFGSQLPFTRHIHEGLLQWAAYFGDSEIVLHAFSKAGRYGAKSYAYLDSILRNWWDEGLRTAEDVYDREIAERY</sequence>
<dbReference type="InterPro" id="IPR036388">
    <property type="entry name" value="WH-like_DNA-bd_sf"/>
</dbReference>
<proteinExistence type="inferred from homology"/>
<organism evidence="4 5">
    <name type="scientific">Trichococcus shcherbakoviae subsp. psychrophilus</name>
    <dbReference type="NCBI Taxonomy" id="2585775"/>
    <lineage>
        <taxon>Bacteria</taxon>
        <taxon>Bacillati</taxon>
        <taxon>Bacillota</taxon>
        <taxon>Bacilli</taxon>
        <taxon>Lactobacillales</taxon>
        <taxon>Carnobacteriaceae</taxon>
        <taxon>Trichococcus</taxon>
    </lineage>
</organism>
<feature type="domain" description="DnaB/C C-terminal" evidence="3">
    <location>
        <begin position="195"/>
        <end position="254"/>
    </location>
</feature>
<evidence type="ECO:0000256" key="2">
    <source>
        <dbReference type="SAM" id="MobiDB-lite"/>
    </source>
</evidence>
<dbReference type="SUPFAM" id="SSF158499">
    <property type="entry name" value="DnaD domain-like"/>
    <property type="match status" value="1"/>
</dbReference>
<evidence type="ECO:0000259" key="3">
    <source>
        <dbReference type="Pfam" id="PF07261"/>
    </source>
</evidence>
<gene>
    <name evidence="4" type="ORF">FHK04_09495</name>
</gene>
<reference evidence="4 5" key="1">
    <citation type="submission" date="2019-06" db="EMBL/GenBank/DDBJ databases">
        <title>Description Trichococcus psychrophilus sp. nov., isolated from a cold spring, by genomic and phenotypic analyses.</title>
        <authorList>
            <person name="Zakharyuk A."/>
        </authorList>
    </citation>
    <scope>NUCLEOTIDE SEQUENCE [LARGE SCALE GENOMIC DNA]</scope>
    <source>
        <strain evidence="4 5">SKBG</strain>
    </source>
</reference>
<evidence type="ECO:0000313" key="5">
    <source>
        <dbReference type="Proteomes" id="UP000313395"/>
    </source>
</evidence>
<dbReference type="AlphaFoldDB" id="A0A5C5E5K6"/>
<dbReference type="Pfam" id="PF07261">
    <property type="entry name" value="DnaB_2"/>
    <property type="match status" value="1"/>
</dbReference>
<dbReference type="Pfam" id="PF13730">
    <property type="entry name" value="HTH_36"/>
    <property type="match status" value="1"/>
</dbReference>
<dbReference type="NCBIfam" id="TIGR01446">
    <property type="entry name" value="DnaD_dom"/>
    <property type="match status" value="1"/>
</dbReference>
<dbReference type="Gene3D" id="1.10.10.630">
    <property type="entry name" value="DnaD domain-like"/>
    <property type="match status" value="1"/>
</dbReference>
<feature type="compositionally biased region" description="Low complexity" evidence="2">
    <location>
        <begin position="138"/>
        <end position="154"/>
    </location>
</feature>